<proteinExistence type="predicted"/>
<keyword evidence="5" id="KW-0378">Hydrolase</keyword>
<feature type="active site" description="Proton donor/acceptor" evidence="1">
    <location>
        <position position="253"/>
    </location>
</feature>
<keyword evidence="2" id="KW-0862">Zinc</keyword>
<dbReference type="SUPFAM" id="SSF51261">
    <property type="entry name" value="Duplicated hybrid motif"/>
    <property type="match status" value="1"/>
</dbReference>
<dbReference type="GO" id="GO:0006508">
    <property type="term" value="P:proteolysis"/>
    <property type="evidence" value="ECO:0007669"/>
    <property type="project" value="UniProtKB-KW"/>
</dbReference>
<dbReference type="InterPro" id="IPR011055">
    <property type="entry name" value="Dup_hybrid_motif"/>
</dbReference>
<dbReference type="EMBL" id="JADOUF010000001">
    <property type="protein sequence ID" value="MBG6141688.1"/>
    <property type="molecule type" value="Genomic_DNA"/>
</dbReference>
<name>A0A8J7H4Y3_9ACTN</name>
<dbReference type="Gene3D" id="2.30.30.40">
    <property type="entry name" value="SH3 Domains"/>
    <property type="match status" value="1"/>
</dbReference>
<evidence type="ECO:0000313" key="6">
    <source>
        <dbReference type="Proteomes" id="UP000622552"/>
    </source>
</evidence>
<dbReference type="GO" id="GO:0046872">
    <property type="term" value="F:metal ion binding"/>
    <property type="evidence" value="ECO:0007669"/>
    <property type="project" value="UniProtKB-KW"/>
</dbReference>
<dbReference type="PRINTS" id="PR00933">
    <property type="entry name" value="BLYTICPTASE"/>
</dbReference>
<sequence>MSPLWLRSGVALGTLLGALAVAAVPAQAGPADDTALRRTVESTLVAERGAQARAAYASTALETMVEPSRRSGAWVFGGAVIRVPDGVEASPVTALFLAHRVAGRWRVTLEGTPEFGAAAQVAPVVDAGERALFAVRPALAGTATGLALPWAQGAGWAHWGVHGDSGTSRPYNAIDFYGGDGHVRASRAGKIYRFCTSARWPYIKVVHDNGYTTGYYHTVNQTTKPDGSDIALGEQVGDINTQLPCGGSANGDHVHWTLWQGSTAVAVQGKDIGGWTWYEGSSAYQGYAERNGTRIYGNTCCNLVNYGGGGPTPTYSTGTVNSGTYSSVNVRSGPGTSYGVIGSQAHNDVIQIACTASGGSVSGPYGTSTVWDRKPDGGYVSAAFVKLDAGQPVPPGC</sequence>
<dbReference type="Gene3D" id="2.70.70.10">
    <property type="entry name" value="Glucose Permease (Domain IIA)"/>
    <property type="match status" value="1"/>
</dbReference>
<evidence type="ECO:0000256" key="1">
    <source>
        <dbReference type="PIRSR" id="PIRSR600841-1"/>
    </source>
</evidence>
<dbReference type="RefSeq" id="WP_197008073.1">
    <property type="nucleotide sequence ID" value="NZ_BONS01000013.1"/>
</dbReference>
<dbReference type="InterPro" id="IPR016047">
    <property type="entry name" value="M23ase_b-sheet_dom"/>
</dbReference>
<comment type="cofactor">
    <cofactor evidence="2">
        <name>Zn(2+)</name>
        <dbReference type="ChEBI" id="CHEBI:29105"/>
    </cofactor>
    <text evidence="2">Binds 1 zinc ion per subunit.</text>
</comment>
<dbReference type="EC" id="3.4.24.-" evidence="5"/>
<dbReference type="InterPro" id="IPR000841">
    <property type="entry name" value="Pept_M23A_Blytic"/>
</dbReference>
<dbReference type="Proteomes" id="UP000622552">
    <property type="component" value="Unassembled WGS sequence"/>
</dbReference>
<feature type="active site" description="Proton donor/acceptor" evidence="1">
    <location>
        <position position="217"/>
    </location>
</feature>
<accession>A0A8J7H4Y3</accession>
<evidence type="ECO:0000256" key="3">
    <source>
        <dbReference type="SAM" id="SignalP"/>
    </source>
</evidence>
<evidence type="ECO:0000259" key="4">
    <source>
        <dbReference type="Pfam" id="PF01551"/>
    </source>
</evidence>
<feature type="domain" description="M23ase beta-sheet core" evidence="4">
    <location>
        <begin position="172"/>
        <end position="265"/>
    </location>
</feature>
<feature type="binding site" evidence="2">
    <location>
        <position position="175"/>
    </location>
    <ligand>
        <name>Zn(2+)</name>
        <dbReference type="ChEBI" id="CHEBI:29105"/>
    </ligand>
</feature>
<evidence type="ECO:0000313" key="5">
    <source>
        <dbReference type="EMBL" id="MBG6141688.1"/>
    </source>
</evidence>
<comment type="caution">
    <text evidence="5">The sequence shown here is derived from an EMBL/GenBank/DDBJ whole genome shotgun (WGS) entry which is preliminary data.</text>
</comment>
<keyword evidence="2" id="KW-0479">Metal-binding</keyword>
<keyword evidence="3" id="KW-0732">Signal</keyword>
<keyword evidence="6" id="KW-1185">Reference proteome</keyword>
<dbReference type="GO" id="GO:0004222">
    <property type="term" value="F:metalloendopeptidase activity"/>
    <property type="evidence" value="ECO:0007669"/>
    <property type="project" value="InterPro"/>
</dbReference>
<protein>
    <submittedName>
        <fullName evidence="5">LasA protease</fullName>
        <ecNumber evidence="5">3.4.24.-</ecNumber>
    </submittedName>
</protein>
<feature type="chain" id="PRO_5035308159" evidence="3">
    <location>
        <begin position="29"/>
        <end position="397"/>
    </location>
</feature>
<feature type="binding site" evidence="2">
    <location>
        <position position="162"/>
    </location>
    <ligand>
        <name>Zn(2+)</name>
        <dbReference type="ChEBI" id="CHEBI:29105"/>
    </ligand>
</feature>
<organism evidence="5 6">
    <name type="scientific">Longispora fulva</name>
    <dbReference type="NCBI Taxonomy" id="619741"/>
    <lineage>
        <taxon>Bacteria</taxon>
        <taxon>Bacillati</taxon>
        <taxon>Actinomycetota</taxon>
        <taxon>Actinomycetes</taxon>
        <taxon>Micromonosporales</taxon>
        <taxon>Micromonosporaceae</taxon>
        <taxon>Longispora</taxon>
    </lineage>
</organism>
<dbReference type="AlphaFoldDB" id="A0A8J7H4Y3"/>
<reference evidence="5" key="1">
    <citation type="submission" date="2020-11" db="EMBL/GenBank/DDBJ databases">
        <title>Sequencing the genomes of 1000 actinobacteria strains.</title>
        <authorList>
            <person name="Klenk H.-P."/>
        </authorList>
    </citation>
    <scope>NUCLEOTIDE SEQUENCE</scope>
    <source>
        <strain evidence="5">DSM 45356</strain>
    </source>
</reference>
<feature type="binding site" evidence="2">
    <location>
        <position position="255"/>
    </location>
    <ligand>
        <name>Zn(2+)</name>
        <dbReference type="ChEBI" id="CHEBI:29105"/>
    </ligand>
</feature>
<gene>
    <name evidence="5" type="ORF">IW245_007882</name>
</gene>
<evidence type="ECO:0000256" key="2">
    <source>
        <dbReference type="PIRSR" id="PIRSR600841-2"/>
    </source>
</evidence>
<feature type="signal peptide" evidence="3">
    <location>
        <begin position="1"/>
        <end position="28"/>
    </location>
</feature>
<dbReference type="Pfam" id="PF01551">
    <property type="entry name" value="Peptidase_M23"/>
    <property type="match status" value="1"/>
</dbReference>
<keyword evidence="5" id="KW-0645">Protease</keyword>